<comment type="caution">
    <text evidence="1">The sequence shown here is derived from an EMBL/GenBank/DDBJ whole genome shotgun (WGS) entry which is preliminary data.</text>
</comment>
<dbReference type="EMBL" id="SJPK01000003">
    <property type="protein sequence ID" value="TWT72997.1"/>
    <property type="molecule type" value="Genomic_DNA"/>
</dbReference>
<organism evidence="1 2">
    <name type="scientific">Allorhodopirellula solitaria</name>
    <dbReference type="NCBI Taxonomy" id="2527987"/>
    <lineage>
        <taxon>Bacteria</taxon>
        <taxon>Pseudomonadati</taxon>
        <taxon>Planctomycetota</taxon>
        <taxon>Planctomycetia</taxon>
        <taxon>Pirellulales</taxon>
        <taxon>Pirellulaceae</taxon>
        <taxon>Allorhodopirellula</taxon>
    </lineage>
</organism>
<accession>A0A5C5YBC3</accession>
<proteinExistence type="predicted"/>
<reference evidence="1 2" key="1">
    <citation type="submission" date="2019-02" db="EMBL/GenBank/DDBJ databases">
        <title>Deep-cultivation of Planctomycetes and their phenomic and genomic characterization uncovers novel biology.</title>
        <authorList>
            <person name="Wiegand S."/>
            <person name="Jogler M."/>
            <person name="Boedeker C."/>
            <person name="Pinto D."/>
            <person name="Vollmers J."/>
            <person name="Rivas-Marin E."/>
            <person name="Kohn T."/>
            <person name="Peeters S.H."/>
            <person name="Heuer A."/>
            <person name="Rast P."/>
            <person name="Oberbeckmann S."/>
            <person name="Bunk B."/>
            <person name="Jeske O."/>
            <person name="Meyerdierks A."/>
            <person name="Storesund J.E."/>
            <person name="Kallscheuer N."/>
            <person name="Luecker S."/>
            <person name="Lage O.M."/>
            <person name="Pohl T."/>
            <person name="Merkel B.J."/>
            <person name="Hornburger P."/>
            <person name="Mueller R.-W."/>
            <person name="Bruemmer F."/>
            <person name="Labrenz M."/>
            <person name="Spormann A.M."/>
            <person name="Op Den Camp H."/>
            <person name="Overmann J."/>
            <person name="Amann R."/>
            <person name="Jetten M.S.M."/>
            <person name="Mascher T."/>
            <person name="Medema M.H."/>
            <person name="Devos D.P."/>
            <person name="Kaster A.-K."/>
            <person name="Ovreas L."/>
            <person name="Rohde M."/>
            <person name="Galperin M.Y."/>
            <person name="Jogler C."/>
        </authorList>
    </citation>
    <scope>NUCLEOTIDE SEQUENCE [LARGE SCALE GENOMIC DNA]</scope>
    <source>
        <strain evidence="1 2">CA85</strain>
    </source>
</reference>
<protein>
    <submittedName>
        <fullName evidence="1">Uncharacterized protein</fullName>
    </submittedName>
</protein>
<sequence length="149" mass="15945">MATLCQNEVIIAGCGGDKLIRGGVIAGWTFGSLGGTESAVAGSRESYRRLAWLEYEGSEFLGQGNSRTSFWRKQVACSCRSARTSRTEANIDARENRVKLLKSTPFLLESVLSGICKCFGPSGFVVGNSSVLDFRGMAVASEMSDAVTE</sequence>
<name>A0A5C5YBC3_9BACT</name>
<dbReference type="AlphaFoldDB" id="A0A5C5YBC3"/>
<evidence type="ECO:0000313" key="2">
    <source>
        <dbReference type="Proteomes" id="UP000318053"/>
    </source>
</evidence>
<gene>
    <name evidence="1" type="ORF">CA85_14580</name>
</gene>
<keyword evidence="2" id="KW-1185">Reference proteome</keyword>
<evidence type="ECO:0000313" key="1">
    <source>
        <dbReference type="EMBL" id="TWT72997.1"/>
    </source>
</evidence>
<dbReference type="Proteomes" id="UP000318053">
    <property type="component" value="Unassembled WGS sequence"/>
</dbReference>